<name>A0AAN8ZZB1_HALRR</name>
<dbReference type="Pfam" id="PF00089">
    <property type="entry name" value="Trypsin"/>
    <property type="match status" value="1"/>
</dbReference>
<dbReference type="PROSITE" id="PS00134">
    <property type="entry name" value="TRYPSIN_HIS"/>
    <property type="match status" value="1"/>
</dbReference>
<dbReference type="CDD" id="cd00190">
    <property type="entry name" value="Tryp_SPc"/>
    <property type="match status" value="1"/>
</dbReference>
<evidence type="ECO:0000256" key="2">
    <source>
        <dbReference type="ARBA" id="ARBA00022801"/>
    </source>
</evidence>
<keyword evidence="2 6" id="KW-0378">Hydrolase</keyword>
<dbReference type="Gene3D" id="2.40.10.10">
    <property type="entry name" value="Trypsin-like serine proteases"/>
    <property type="match status" value="1"/>
</dbReference>
<dbReference type="PROSITE" id="PS50240">
    <property type="entry name" value="TRYPSIN_DOM"/>
    <property type="match status" value="1"/>
</dbReference>
<dbReference type="InterPro" id="IPR018114">
    <property type="entry name" value="TRYPSIN_HIS"/>
</dbReference>
<dbReference type="EMBL" id="JAXCGZ010017119">
    <property type="protein sequence ID" value="KAK7068799.1"/>
    <property type="molecule type" value="Genomic_DNA"/>
</dbReference>
<dbReference type="Proteomes" id="UP001381693">
    <property type="component" value="Unassembled WGS sequence"/>
</dbReference>
<keyword evidence="3 6" id="KW-0720">Serine protease</keyword>
<evidence type="ECO:0000256" key="6">
    <source>
        <dbReference type="RuleBase" id="RU363034"/>
    </source>
</evidence>
<dbReference type="FunFam" id="2.40.10.10:FF:000068">
    <property type="entry name" value="transmembrane protease serine 2"/>
    <property type="match status" value="1"/>
</dbReference>
<dbReference type="AlphaFoldDB" id="A0AAN8ZZB1"/>
<dbReference type="GO" id="GO:0006508">
    <property type="term" value="P:proteolysis"/>
    <property type="evidence" value="ECO:0007669"/>
    <property type="project" value="UniProtKB-KW"/>
</dbReference>
<keyword evidence="4" id="KW-1015">Disulfide bond</keyword>
<dbReference type="FunFam" id="2.40.10.10:FF:000002">
    <property type="entry name" value="Transmembrane protease serine"/>
    <property type="match status" value="1"/>
</dbReference>
<feature type="domain" description="Peptidase S1" evidence="7">
    <location>
        <begin position="1"/>
        <end position="228"/>
    </location>
</feature>
<dbReference type="PANTHER" id="PTHR24264">
    <property type="entry name" value="TRYPSIN-RELATED"/>
    <property type="match status" value="1"/>
</dbReference>
<dbReference type="InterPro" id="IPR001254">
    <property type="entry name" value="Trypsin_dom"/>
</dbReference>
<comment type="caution">
    <text evidence="8">The sequence shown here is derived from an EMBL/GenBank/DDBJ whole genome shotgun (WGS) entry which is preliminary data.</text>
</comment>
<dbReference type="InterPro" id="IPR043504">
    <property type="entry name" value="Peptidase_S1_PA_chymotrypsin"/>
</dbReference>
<dbReference type="PANTHER" id="PTHR24264:SF54">
    <property type="entry name" value="PEPTIDASE S1 DOMAIN-CONTAINING PROTEIN"/>
    <property type="match status" value="1"/>
</dbReference>
<feature type="non-terminal residue" evidence="8">
    <location>
        <position position="1"/>
    </location>
</feature>
<dbReference type="PRINTS" id="PR00722">
    <property type="entry name" value="CHYMOTRYPSIN"/>
</dbReference>
<evidence type="ECO:0000256" key="1">
    <source>
        <dbReference type="ARBA" id="ARBA00022670"/>
    </source>
</evidence>
<dbReference type="InterPro" id="IPR050127">
    <property type="entry name" value="Serine_Proteases_S1"/>
</dbReference>
<evidence type="ECO:0000256" key="4">
    <source>
        <dbReference type="ARBA" id="ARBA00023157"/>
    </source>
</evidence>
<dbReference type="GO" id="GO:0005615">
    <property type="term" value="C:extracellular space"/>
    <property type="evidence" value="ECO:0007669"/>
    <property type="project" value="TreeGrafter"/>
</dbReference>
<dbReference type="InterPro" id="IPR033116">
    <property type="entry name" value="TRYPSIN_SER"/>
</dbReference>
<gene>
    <name evidence="8" type="primary">KLKB1</name>
    <name evidence="8" type="ORF">SK128_002973</name>
</gene>
<evidence type="ECO:0000313" key="8">
    <source>
        <dbReference type="EMBL" id="KAK7068799.1"/>
    </source>
</evidence>
<dbReference type="SUPFAM" id="SSF50494">
    <property type="entry name" value="Trypsin-like serine proteases"/>
    <property type="match status" value="1"/>
</dbReference>
<evidence type="ECO:0000256" key="3">
    <source>
        <dbReference type="ARBA" id="ARBA00022825"/>
    </source>
</evidence>
<dbReference type="InterPro" id="IPR009003">
    <property type="entry name" value="Peptidase_S1_PA"/>
</dbReference>
<dbReference type="GO" id="GO:0004252">
    <property type="term" value="F:serine-type endopeptidase activity"/>
    <property type="evidence" value="ECO:0007669"/>
    <property type="project" value="InterPro"/>
</dbReference>
<proteinExistence type="inferred from homology"/>
<dbReference type="PROSITE" id="PS00135">
    <property type="entry name" value="TRYPSIN_SER"/>
    <property type="match status" value="1"/>
</dbReference>
<protein>
    <submittedName>
        <fullName evidence="8">Plasma kallikrein</fullName>
    </submittedName>
</protein>
<dbReference type="InterPro" id="IPR001314">
    <property type="entry name" value="Peptidase_S1A"/>
</dbReference>
<keyword evidence="1 6" id="KW-0645">Protease</keyword>
<comment type="similarity">
    <text evidence="5">Belongs to the peptidase S1 family. CLIP subfamily.</text>
</comment>
<dbReference type="SMART" id="SM00020">
    <property type="entry name" value="Tryp_SPc"/>
    <property type="match status" value="1"/>
</dbReference>
<evidence type="ECO:0000313" key="9">
    <source>
        <dbReference type="Proteomes" id="UP001381693"/>
    </source>
</evidence>
<accession>A0AAN8ZZB1</accession>
<sequence>APGELNGTYLCGGAIINRYYVVTAAHCLFNPFGIKRGPDDLKIGVADHNQFSTKDDIKGATAKVSVRRVIIHEDFYNAGAGNDIALLKLEMPLDLASYPQLKAVCLPRKPRTTYENATGTVYGWGTTEKNYFPQAVLRETSIPILNPECENKIIGGVKIKPEMLCAGLKNGGKDSCAGDSGGPLTVEENRRHTLVGITSFGVGCGLPDTPGVYTRMTAYLDWIMDKTKDSTYCN</sequence>
<keyword evidence="9" id="KW-1185">Reference proteome</keyword>
<evidence type="ECO:0000259" key="7">
    <source>
        <dbReference type="PROSITE" id="PS50240"/>
    </source>
</evidence>
<reference evidence="8 9" key="1">
    <citation type="submission" date="2023-11" db="EMBL/GenBank/DDBJ databases">
        <title>Halocaridina rubra genome assembly.</title>
        <authorList>
            <person name="Smith C."/>
        </authorList>
    </citation>
    <scope>NUCLEOTIDE SEQUENCE [LARGE SCALE GENOMIC DNA]</scope>
    <source>
        <strain evidence="8">EP-1</strain>
        <tissue evidence="8">Whole</tissue>
    </source>
</reference>
<organism evidence="8 9">
    <name type="scientific">Halocaridina rubra</name>
    <name type="common">Hawaiian red shrimp</name>
    <dbReference type="NCBI Taxonomy" id="373956"/>
    <lineage>
        <taxon>Eukaryota</taxon>
        <taxon>Metazoa</taxon>
        <taxon>Ecdysozoa</taxon>
        <taxon>Arthropoda</taxon>
        <taxon>Crustacea</taxon>
        <taxon>Multicrustacea</taxon>
        <taxon>Malacostraca</taxon>
        <taxon>Eumalacostraca</taxon>
        <taxon>Eucarida</taxon>
        <taxon>Decapoda</taxon>
        <taxon>Pleocyemata</taxon>
        <taxon>Caridea</taxon>
        <taxon>Atyoidea</taxon>
        <taxon>Atyidae</taxon>
        <taxon>Halocaridina</taxon>
    </lineage>
</organism>
<evidence type="ECO:0000256" key="5">
    <source>
        <dbReference type="ARBA" id="ARBA00024195"/>
    </source>
</evidence>